<dbReference type="AlphaFoldDB" id="A0A852XGR0"/>
<dbReference type="InterPro" id="IPR023981">
    <property type="entry name" value="MftF"/>
</dbReference>
<dbReference type="SUPFAM" id="SSF53448">
    <property type="entry name" value="Nucleotide-diphospho-sugar transferases"/>
    <property type="match status" value="1"/>
</dbReference>
<dbReference type="Gene3D" id="3.90.550.10">
    <property type="entry name" value="Spore Coat Polysaccharide Biosynthesis Protein SpsA, Chain A"/>
    <property type="match status" value="1"/>
</dbReference>
<reference evidence="3 4" key="1">
    <citation type="submission" date="2020-07" db="EMBL/GenBank/DDBJ databases">
        <title>Sequencing the genomes of 1000 actinobacteria strains.</title>
        <authorList>
            <person name="Klenk H.-P."/>
        </authorList>
    </citation>
    <scope>NUCLEOTIDE SEQUENCE [LARGE SCALE GENOMIC DNA]</scope>
    <source>
        <strain evidence="3 4">DSM 24723</strain>
    </source>
</reference>
<feature type="region of interest" description="Disordered" evidence="1">
    <location>
        <begin position="1"/>
        <end position="34"/>
    </location>
</feature>
<feature type="domain" description="Glycosyltransferase 2-like" evidence="2">
    <location>
        <begin position="104"/>
        <end position="213"/>
    </location>
</feature>
<dbReference type="PANTHER" id="PTHR43646:SF6">
    <property type="entry name" value="PRE-MYCOFACTOCIN GLYCOSYLTRANSFERASE"/>
    <property type="match status" value="1"/>
</dbReference>
<comment type="caution">
    <text evidence="3">The sequence shown here is derived from an EMBL/GenBank/DDBJ whole genome shotgun (WGS) entry which is preliminary data.</text>
</comment>
<sequence>MAEQDTAPLPTGFQVRLDPGTRSRDGGRTLYGGSGGRMVHLRPAALERLQPTGTLEVGDPTSARLARMLLERGLAHPCWRPGTDDRLADVTVVVPVLDAPLQVDRLLRRLPGVAVVVVDDGSTDPAALAAVCRRHGARLLRHPVCRGPAAARNTGLATVRTPAVAFVDADVVLDRDALVALHRHLDDPRVALAAPRVLGLEEGGGPLARYEAARSSLDLGPEPALVRPHARVSYVPSAMMLARTGVLGTGFDERMRVAEDVDLVWRLSRTHDVRYDPAIQVRHEHRTGTRAWLRRKAFYGTGAAPLARRHGSAVAPVVSPAWGLVVAGALLAQRRWSLPVAAVTTVVAELALARRLTGSRAPHRDAAAVIGLGLHATLAQTGSALLRHHWPVTAALAPFSARVRRAALAMTVLDAVLDHRRHAPGTDLVRYAVLRRADDLAYGLGLWRGCLAERSPRALLPLIRVRAAAPAHPRPDQSPDPT</sequence>
<evidence type="ECO:0000259" key="2">
    <source>
        <dbReference type="Pfam" id="PF00535"/>
    </source>
</evidence>
<dbReference type="RefSeq" id="WP_218875291.1">
    <property type="nucleotide sequence ID" value="NZ_JACBZX010000001.1"/>
</dbReference>
<dbReference type="InterPro" id="IPR029044">
    <property type="entry name" value="Nucleotide-diphossugar_trans"/>
</dbReference>
<dbReference type="NCBIfam" id="TIGR03965">
    <property type="entry name" value="mycofact_glyco"/>
    <property type="match status" value="1"/>
</dbReference>
<proteinExistence type="predicted"/>
<dbReference type="InterPro" id="IPR001173">
    <property type="entry name" value="Glyco_trans_2-like"/>
</dbReference>
<evidence type="ECO:0000256" key="1">
    <source>
        <dbReference type="SAM" id="MobiDB-lite"/>
    </source>
</evidence>
<protein>
    <submittedName>
        <fullName evidence="3">Mycofactocin system glycosyltransferase</fullName>
    </submittedName>
</protein>
<dbReference type="GO" id="GO:0016740">
    <property type="term" value="F:transferase activity"/>
    <property type="evidence" value="ECO:0007669"/>
    <property type="project" value="UniProtKB-KW"/>
</dbReference>
<keyword evidence="3" id="KW-0808">Transferase</keyword>
<name>A0A852XGR0_9MICO</name>
<dbReference type="EMBL" id="JACBZX010000001">
    <property type="protein sequence ID" value="NYG37601.1"/>
    <property type="molecule type" value="Genomic_DNA"/>
</dbReference>
<evidence type="ECO:0000313" key="3">
    <source>
        <dbReference type="EMBL" id="NYG37601.1"/>
    </source>
</evidence>
<dbReference type="Pfam" id="PF00535">
    <property type="entry name" value="Glycos_transf_2"/>
    <property type="match status" value="1"/>
</dbReference>
<dbReference type="Proteomes" id="UP000592181">
    <property type="component" value="Unassembled WGS sequence"/>
</dbReference>
<evidence type="ECO:0000313" key="4">
    <source>
        <dbReference type="Proteomes" id="UP000592181"/>
    </source>
</evidence>
<dbReference type="PANTHER" id="PTHR43646">
    <property type="entry name" value="GLYCOSYLTRANSFERASE"/>
    <property type="match status" value="1"/>
</dbReference>
<accession>A0A852XGR0</accession>
<organism evidence="3 4">
    <name type="scientific">Janibacter alkaliphilus</name>
    <dbReference type="NCBI Taxonomy" id="1069963"/>
    <lineage>
        <taxon>Bacteria</taxon>
        <taxon>Bacillati</taxon>
        <taxon>Actinomycetota</taxon>
        <taxon>Actinomycetes</taxon>
        <taxon>Micrococcales</taxon>
        <taxon>Intrasporangiaceae</taxon>
        <taxon>Janibacter</taxon>
    </lineage>
</organism>
<gene>
    <name evidence="3" type="ORF">BJY28_002070</name>
</gene>
<keyword evidence="4" id="KW-1185">Reference proteome</keyword>